<sequence length="203" mass="22624">MPGRREMADKFHQNRFCALQSPVYPARHARALPHLFDFTHYRHFLRRGTGMPRLMFLTRGAQAAGFRHAGECDVSDQLQRVRRAILNTGRTVFAPRTKVAFIAVALLFLPRRVSGRFASYQKTGHHAGFTANTLLLIDLNAVINVADCAIRAATGAGRIFTMVTGHCTTLLLMFDNRNSGMKMVLAQDMLLIIVSHDTGDSQA</sequence>
<proteinExistence type="predicted"/>
<evidence type="ECO:0000313" key="2">
    <source>
        <dbReference type="Proteomes" id="UP000254785"/>
    </source>
</evidence>
<evidence type="ECO:0000313" key="1">
    <source>
        <dbReference type="EMBL" id="STJ79402.1"/>
    </source>
</evidence>
<organism evidence="1 2">
    <name type="scientific">Escherichia coli</name>
    <dbReference type="NCBI Taxonomy" id="562"/>
    <lineage>
        <taxon>Bacteria</taxon>
        <taxon>Pseudomonadati</taxon>
        <taxon>Pseudomonadota</taxon>
        <taxon>Gammaproteobacteria</taxon>
        <taxon>Enterobacterales</taxon>
        <taxon>Enterobacteriaceae</taxon>
        <taxon>Escherichia</taxon>
    </lineage>
</organism>
<dbReference type="Proteomes" id="UP000254785">
    <property type="component" value="Unassembled WGS sequence"/>
</dbReference>
<accession>A0A376Y5J6</accession>
<gene>
    <name evidence="1" type="ORF">NCTC9117_01982</name>
</gene>
<reference evidence="1 2" key="1">
    <citation type="submission" date="2018-06" db="EMBL/GenBank/DDBJ databases">
        <authorList>
            <consortium name="Pathogen Informatics"/>
            <person name="Doyle S."/>
        </authorList>
    </citation>
    <scope>NUCLEOTIDE SEQUENCE [LARGE SCALE GENOMIC DNA]</scope>
    <source>
        <strain evidence="1 2">NCTC9117</strain>
    </source>
</reference>
<dbReference type="AlphaFoldDB" id="A0A376Y5J6"/>
<name>A0A376Y5J6_ECOLX</name>
<dbReference type="EMBL" id="UGDC01000003">
    <property type="protein sequence ID" value="STJ79402.1"/>
    <property type="molecule type" value="Genomic_DNA"/>
</dbReference>
<protein>
    <submittedName>
        <fullName evidence="1">Uncharacterized protein</fullName>
    </submittedName>
</protein>